<comment type="caution">
    <text evidence="3">The sequence shown here is derived from an EMBL/GenBank/DDBJ whole genome shotgun (WGS) entry which is preliminary data.</text>
</comment>
<comment type="caution">
    <text evidence="1">Lacks conserved residue(s) required for the propagation of feature annotation.</text>
</comment>
<dbReference type="InterPro" id="IPR050301">
    <property type="entry name" value="NTE"/>
</dbReference>
<feature type="domain" description="PNPLA" evidence="2">
    <location>
        <begin position="6"/>
        <end position="173"/>
    </location>
</feature>
<keyword evidence="1" id="KW-0442">Lipid degradation</keyword>
<evidence type="ECO:0000313" key="3">
    <source>
        <dbReference type="EMBL" id="MBU9711316.1"/>
    </source>
</evidence>
<gene>
    <name evidence="3" type="ORF">KS419_06190</name>
</gene>
<organism evidence="3 4">
    <name type="scientific">Evansella tamaricis</name>
    <dbReference type="NCBI Taxonomy" id="2069301"/>
    <lineage>
        <taxon>Bacteria</taxon>
        <taxon>Bacillati</taxon>
        <taxon>Bacillota</taxon>
        <taxon>Bacilli</taxon>
        <taxon>Bacillales</taxon>
        <taxon>Bacillaceae</taxon>
        <taxon>Evansella</taxon>
    </lineage>
</organism>
<dbReference type="Pfam" id="PF19890">
    <property type="entry name" value="DUF6363"/>
    <property type="match status" value="1"/>
</dbReference>
<dbReference type="CDD" id="cd07208">
    <property type="entry name" value="Pat_hypo_Ecoli_yjju_like"/>
    <property type="match status" value="1"/>
</dbReference>
<evidence type="ECO:0000256" key="1">
    <source>
        <dbReference type="PROSITE-ProRule" id="PRU01161"/>
    </source>
</evidence>
<dbReference type="InterPro" id="IPR037483">
    <property type="entry name" value="YjjU-like"/>
</dbReference>
<dbReference type="Proteomes" id="UP000784880">
    <property type="component" value="Unassembled WGS sequence"/>
</dbReference>
<evidence type="ECO:0000259" key="2">
    <source>
        <dbReference type="PROSITE" id="PS51635"/>
    </source>
</evidence>
<keyword evidence="4" id="KW-1185">Reference proteome</keyword>
<dbReference type="PANTHER" id="PTHR14226">
    <property type="entry name" value="NEUROPATHY TARGET ESTERASE/SWISS CHEESE D.MELANOGASTER"/>
    <property type="match status" value="1"/>
</dbReference>
<dbReference type="PROSITE" id="PS51635">
    <property type="entry name" value="PNPLA"/>
    <property type="match status" value="1"/>
</dbReference>
<proteinExistence type="predicted"/>
<dbReference type="EMBL" id="JAHQCS010000066">
    <property type="protein sequence ID" value="MBU9711316.1"/>
    <property type="molecule type" value="Genomic_DNA"/>
</dbReference>
<reference evidence="3 4" key="1">
    <citation type="submission" date="2021-06" db="EMBL/GenBank/DDBJ databases">
        <title>Bacillus sp. RD4P76, an endophyte from a halophyte.</title>
        <authorList>
            <person name="Sun J.-Q."/>
        </authorList>
    </citation>
    <scope>NUCLEOTIDE SEQUENCE [LARGE SCALE GENOMIC DNA]</scope>
    <source>
        <strain evidence="3 4">CGMCC 1.15917</strain>
    </source>
</reference>
<protein>
    <submittedName>
        <fullName evidence="3">Patatin family protein</fullName>
    </submittedName>
</protein>
<sequence>MRKTGLVLEGGGMRGVYTGGILEFFLERSIHFPYIAAVSAGACNASSYISKQYGRNKAVTVGYAGHPDYISIKRFFRVGELFNMDLIFDQIPNQNNPFDYDTFFNSEQAFYIGTTDCKTGETIYYEKSELGADLNKILRASCSLPMIAPIIEHDNRLLLDGGISDPIPINKSLMDGNEKHVVILTQCDGYIKKPITRGKWIYRKKYGAYRGLINIIETRSKLYNDSIEKVQKLEREGRAFVFRPDDLRNVTRLEKDKEKLQALYDHGYHQAEKRYEELKEFLRQPVGLETDANSN</sequence>
<feature type="short sequence motif" description="GXGXXG" evidence="1">
    <location>
        <begin position="10"/>
        <end position="15"/>
    </location>
</feature>
<feature type="active site" description="Proton acceptor" evidence="1">
    <location>
        <position position="160"/>
    </location>
</feature>
<feature type="short sequence motif" description="DGA/G" evidence="1">
    <location>
        <begin position="160"/>
        <end position="162"/>
    </location>
</feature>
<evidence type="ECO:0000313" key="4">
    <source>
        <dbReference type="Proteomes" id="UP000784880"/>
    </source>
</evidence>
<dbReference type="InterPro" id="IPR045943">
    <property type="entry name" value="DUF6363"/>
</dbReference>
<dbReference type="Pfam" id="PF01734">
    <property type="entry name" value="Patatin"/>
    <property type="match status" value="1"/>
</dbReference>
<keyword evidence="1" id="KW-0378">Hydrolase</keyword>
<dbReference type="PANTHER" id="PTHR14226:SF25">
    <property type="entry name" value="PHOSPHOESTERASE"/>
    <property type="match status" value="1"/>
</dbReference>
<keyword evidence="1" id="KW-0443">Lipid metabolism</keyword>
<dbReference type="RefSeq" id="WP_217065199.1">
    <property type="nucleotide sequence ID" value="NZ_JAHQCS010000066.1"/>
</dbReference>
<dbReference type="InterPro" id="IPR002641">
    <property type="entry name" value="PNPLA_dom"/>
</dbReference>
<name>A0ABS6JCB4_9BACI</name>
<feature type="active site" description="Nucleophile" evidence="1">
    <location>
        <position position="39"/>
    </location>
</feature>
<accession>A0ABS6JCB4</accession>